<keyword evidence="2" id="KW-1185">Reference proteome</keyword>
<feature type="non-terminal residue" evidence="1">
    <location>
        <position position="112"/>
    </location>
</feature>
<dbReference type="AlphaFoldDB" id="A0AAN5CW13"/>
<organism evidence="1 2">
    <name type="scientific">Pristionchus mayeri</name>
    <dbReference type="NCBI Taxonomy" id="1317129"/>
    <lineage>
        <taxon>Eukaryota</taxon>
        <taxon>Metazoa</taxon>
        <taxon>Ecdysozoa</taxon>
        <taxon>Nematoda</taxon>
        <taxon>Chromadorea</taxon>
        <taxon>Rhabditida</taxon>
        <taxon>Rhabditina</taxon>
        <taxon>Diplogasteromorpha</taxon>
        <taxon>Diplogasteroidea</taxon>
        <taxon>Neodiplogasteridae</taxon>
        <taxon>Pristionchus</taxon>
    </lineage>
</organism>
<gene>
    <name evidence="1" type="ORF">PMAYCL1PPCAC_21277</name>
</gene>
<protein>
    <submittedName>
        <fullName evidence="1">Uncharacterized protein</fullName>
    </submittedName>
</protein>
<accession>A0AAN5CW13</accession>
<proteinExistence type="predicted"/>
<evidence type="ECO:0000313" key="1">
    <source>
        <dbReference type="EMBL" id="GMR51082.1"/>
    </source>
</evidence>
<name>A0AAN5CW13_9BILA</name>
<reference evidence="2" key="1">
    <citation type="submission" date="2022-10" db="EMBL/GenBank/DDBJ databases">
        <title>Genome assembly of Pristionchus species.</title>
        <authorList>
            <person name="Yoshida K."/>
            <person name="Sommer R.J."/>
        </authorList>
    </citation>
    <scope>NUCLEOTIDE SEQUENCE [LARGE SCALE GENOMIC DNA]</scope>
    <source>
        <strain evidence="2">RS5460</strain>
    </source>
</reference>
<comment type="caution">
    <text evidence="1">The sequence shown here is derived from an EMBL/GenBank/DDBJ whole genome shotgun (WGS) entry which is preliminary data.</text>
</comment>
<dbReference type="EMBL" id="BTRK01000005">
    <property type="protein sequence ID" value="GMR51082.1"/>
    <property type="molecule type" value="Genomic_DNA"/>
</dbReference>
<dbReference type="Proteomes" id="UP001328107">
    <property type="component" value="Unassembled WGS sequence"/>
</dbReference>
<evidence type="ECO:0000313" key="2">
    <source>
        <dbReference type="Proteomes" id="UP001328107"/>
    </source>
</evidence>
<feature type="non-terminal residue" evidence="1">
    <location>
        <position position="1"/>
    </location>
</feature>
<sequence>NSEPPKRVSKAECVKTEGQGTHKLHQYNITHLDGIGQLIPIGHAFNMHCEALDCALCEATNCTETAFSPCPVYTTANATIECASLTCDGDRFSVNGRTFVGAATCARTGWTI</sequence>